<dbReference type="EMBL" id="PGGS01000799">
    <property type="protein sequence ID" value="PNH01762.1"/>
    <property type="molecule type" value="Genomic_DNA"/>
</dbReference>
<dbReference type="PANTHER" id="PTHR43861">
    <property type="entry name" value="TRANS-ACONITATE 2-METHYLTRANSFERASE-RELATED"/>
    <property type="match status" value="1"/>
</dbReference>
<dbReference type="Proteomes" id="UP000236333">
    <property type="component" value="Unassembled WGS sequence"/>
</dbReference>
<dbReference type="SUPFAM" id="SSF53335">
    <property type="entry name" value="S-adenosyl-L-methionine-dependent methyltransferases"/>
    <property type="match status" value="1"/>
</dbReference>
<dbReference type="Gene3D" id="3.40.50.150">
    <property type="entry name" value="Vaccinia Virus protein VP39"/>
    <property type="match status" value="1"/>
</dbReference>
<accession>A0A2J7ZNB5</accession>
<organism evidence="2 3">
    <name type="scientific">Tetrabaena socialis</name>
    <dbReference type="NCBI Taxonomy" id="47790"/>
    <lineage>
        <taxon>Eukaryota</taxon>
        <taxon>Viridiplantae</taxon>
        <taxon>Chlorophyta</taxon>
        <taxon>core chlorophytes</taxon>
        <taxon>Chlorophyceae</taxon>
        <taxon>CS clade</taxon>
        <taxon>Chlamydomonadales</taxon>
        <taxon>Tetrabaenaceae</taxon>
        <taxon>Tetrabaena</taxon>
    </lineage>
</organism>
<keyword evidence="2" id="KW-0808">Transferase</keyword>
<reference evidence="2 3" key="1">
    <citation type="journal article" date="2017" name="Mol. Biol. Evol.">
        <title>The 4-celled Tetrabaena socialis nuclear genome reveals the essential components for genetic control of cell number at the origin of multicellularity in the volvocine lineage.</title>
        <authorList>
            <person name="Featherston J."/>
            <person name="Arakaki Y."/>
            <person name="Hanschen E.R."/>
            <person name="Ferris P.J."/>
            <person name="Michod R.E."/>
            <person name="Olson B.J.S.C."/>
            <person name="Nozaki H."/>
            <person name="Durand P.M."/>
        </authorList>
    </citation>
    <scope>NUCLEOTIDE SEQUENCE [LARGE SCALE GENOMIC DNA]</scope>
    <source>
        <strain evidence="2 3">NIES-571</strain>
    </source>
</reference>
<dbReference type="PANTHER" id="PTHR43861:SF6">
    <property type="entry name" value="METHYLTRANSFERASE TYPE 11"/>
    <property type="match status" value="1"/>
</dbReference>
<dbReference type="InterPro" id="IPR013216">
    <property type="entry name" value="Methyltransf_11"/>
</dbReference>
<dbReference type="AlphaFoldDB" id="A0A2J7ZNB5"/>
<sequence>MSDHITLSKRAIDQCSLEGLLQFVSWSESARFFDQPAGREHYRLLAFLASRLPAGSRIIDTGGSQSFNSIALTYNPSVHVHVITKELKKTTAFRPPNLHSISNLGSLADFSLMVLDLDGHDGIEERRVLDAACRAGFCGVVLVHGIRLSQGMHSFWEGVPTGSWSKMDVTRCGHWSGTGLLIQKSSPLSFSFSDTDEYADKENYVTVAPSPEAWKQHPNYLIMRHYSTYIRGASYDIGCNHGACTLLLEEFPEVTRIVGIDLNAEALAVARDIRGDPSSHRVPIEFMQANIMTLPMRDETADFVMSLHTLEHIYPHDAEAVVAEIFRVLKPGAHFLISIPHDHAFPDPCHVAFYKVPSLTTLMKGAGFQVIECLHDMRWHEKDLLTGVFRKPVAPKIL</sequence>
<dbReference type="Pfam" id="PF08241">
    <property type="entry name" value="Methyltransf_11"/>
    <property type="match status" value="1"/>
</dbReference>
<evidence type="ECO:0000313" key="2">
    <source>
        <dbReference type="EMBL" id="PNH01762.1"/>
    </source>
</evidence>
<keyword evidence="3" id="KW-1185">Reference proteome</keyword>
<protein>
    <submittedName>
        <fullName evidence="2">Putative S-adenosylmethionine-dependent methyltransferase</fullName>
    </submittedName>
</protein>
<dbReference type="OrthoDB" id="10017101at2759"/>
<name>A0A2J7ZNB5_9CHLO</name>
<comment type="caution">
    <text evidence="2">The sequence shown here is derived from an EMBL/GenBank/DDBJ whole genome shotgun (WGS) entry which is preliminary data.</text>
</comment>
<keyword evidence="2" id="KW-0489">Methyltransferase</keyword>
<feature type="domain" description="Methyltransferase type 11" evidence="1">
    <location>
        <begin position="236"/>
        <end position="337"/>
    </location>
</feature>
<dbReference type="CDD" id="cd02440">
    <property type="entry name" value="AdoMet_MTases"/>
    <property type="match status" value="1"/>
</dbReference>
<gene>
    <name evidence="2" type="ORF">TSOC_012320</name>
</gene>
<evidence type="ECO:0000259" key="1">
    <source>
        <dbReference type="Pfam" id="PF08241"/>
    </source>
</evidence>
<evidence type="ECO:0000313" key="3">
    <source>
        <dbReference type="Proteomes" id="UP000236333"/>
    </source>
</evidence>
<proteinExistence type="predicted"/>
<dbReference type="GO" id="GO:0008757">
    <property type="term" value="F:S-adenosylmethionine-dependent methyltransferase activity"/>
    <property type="evidence" value="ECO:0007669"/>
    <property type="project" value="InterPro"/>
</dbReference>
<dbReference type="GO" id="GO:0032259">
    <property type="term" value="P:methylation"/>
    <property type="evidence" value="ECO:0007669"/>
    <property type="project" value="UniProtKB-KW"/>
</dbReference>
<dbReference type="InterPro" id="IPR029063">
    <property type="entry name" value="SAM-dependent_MTases_sf"/>
</dbReference>